<feature type="transmembrane region" description="Helical" evidence="1">
    <location>
        <begin position="165"/>
        <end position="186"/>
    </location>
</feature>
<keyword evidence="1" id="KW-0812">Transmembrane</keyword>
<accession>A0A9D2S3Y0</accession>
<keyword evidence="1" id="KW-0472">Membrane</keyword>
<proteinExistence type="predicted"/>
<protein>
    <submittedName>
        <fullName evidence="2">Uncharacterized protein</fullName>
    </submittedName>
</protein>
<gene>
    <name evidence="2" type="ORF">H9714_00535</name>
</gene>
<name>A0A9D2S3Y0_9FIRM</name>
<reference evidence="2" key="2">
    <citation type="submission" date="2021-04" db="EMBL/GenBank/DDBJ databases">
        <authorList>
            <person name="Gilroy R."/>
        </authorList>
    </citation>
    <scope>NUCLEOTIDE SEQUENCE</scope>
    <source>
        <strain evidence="2">CHK189-11263</strain>
    </source>
</reference>
<dbReference type="EMBL" id="DWYC01000005">
    <property type="protein sequence ID" value="HJB56023.1"/>
    <property type="molecule type" value="Genomic_DNA"/>
</dbReference>
<feature type="transmembrane region" description="Helical" evidence="1">
    <location>
        <begin position="37"/>
        <end position="55"/>
    </location>
</feature>
<evidence type="ECO:0000313" key="2">
    <source>
        <dbReference type="EMBL" id="HJB56023.1"/>
    </source>
</evidence>
<dbReference type="AlphaFoldDB" id="A0A9D2S3Y0"/>
<dbReference type="Proteomes" id="UP000824208">
    <property type="component" value="Unassembled WGS sequence"/>
</dbReference>
<reference evidence="2" key="1">
    <citation type="journal article" date="2021" name="PeerJ">
        <title>Extensive microbial diversity within the chicken gut microbiome revealed by metagenomics and culture.</title>
        <authorList>
            <person name="Gilroy R."/>
            <person name="Ravi A."/>
            <person name="Getino M."/>
            <person name="Pursley I."/>
            <person name="Horton D.L."/>
            <person name="Alikhan N.F."/>
            <person name="Baker D."/>
            <person name="Gharbi K."/>
            <person name="Hall N."/>
            <person name="Watson M."/>
            <person name="Adriaenssens E.M."/>
            <person name="Foster-Nyarko E."/>
            <person name="Jarju S."/>
            <person name="Secka A."/>
            <person name="Antonio M."/>
            <person name="Oren A."/>
            <person name="Chaudhuri R.R."/>
            <person name="La Ragione R."/>
            <person name="Hildebrand F."/>
            <person name="Pallen M.J."/>
        </authorList>
    </citation>
    <scope>NUCLEOTIDE SEQUENCE</scope>
    <source>
        <strain evidence="2">CHK189-11263</strain>
    </source>
</reference>
<comment type="caution">
    <text evidence="2">The sequence shown here is derived from an EMBL/GenBank/DDBJ whole genome shotgun (WGS) entry which is preliminary data.</text>
</comment>
<keyword evidence="1" id="KW-1133">Transmembrane helix</keyword>
<evidence type="ECO:0000256" key="1">
    <source>
        <dbReference type="SAM" id="Phobius"/>
    </source>
</evidence>
<feature type="transmembrane region" description="Helical" evidence="1">
    <location>
        <begin position="76"/>
        <end position="99"/>
    </location>
</feature>
<feature type="transmembrane region" description="Helical" evidence="1">
    <location>
        <begin position="140"/>
        <end position="159"/>
    </location>
</feature>
<sequence>MNQNQRKQRGVELLFLAQVFAAATSLAAILPLPDGLLNLVSLASIAGLVLMVAGLNTLRTQNGGYRWAYRLTIGELVLAFLGGTVSAFAGMMVSVAAMLQTMSLVSIFVMALELAAMYLCCGGTMELIRPIAPQAAEQGSMIRMLILVVLAASVASLALDLLSLGAASFVALLASILQVACAAYFARFLFQCRKLMGAVPGPGE</sequence>
<organism evidence="2 3">
    <name type="scientific">Candidatus Flavonifractor intestinipullorum</name>
    <dbReference type="NCBI Taxonomy" id="2838587"/>
    <lineage>
        <taxon>Bacteria</taxon>
        <taxon>Bacillati</taxon>
        <taxon>Bacillota</taxon>
        <taxon>Clostridia</taxon>
        <taxon>Eubacteriales</taxon>
        <taxon>Oscillospiraceae</taxon>
        <taxon>Flavonifractor</taxon>
    </lineage>
</organism>
<feature type="transmembrane region" description="Helical" evidence="1">
    <location>
        <begin position="105"/>
        <end position="128"/>
    </location>
</feature>
<evidence type="ECO:0000313" key="3">
    <source>
        <dbReference type="Proteomes" id="UP000824208"/>
    </source>
</evidence>